<feature type="region of interest" description="Disordered" evidence="1">
    <location>
        <begin position="185"/>
        <end position="207"/>
    </location>
</feature>
<dbReference type="Proteomes" id="UP000186817">
    <property type="component" value="Unassembled WGS sequence"/>
</dbReference>
<dbReference type="EMBL" id="LSRX01000714">
    <property type="protein sequence ID" value="OLP90385.1"/>
    <property type="molecule type" value="Genomic_DNA"/>
</dbReference>
<reference evidence="4 5" key="1">
    <citation type="submission" date="2016-02" db="EMBL/GenBank/DDBJ databases">
        <title>Genome analysis of coral dinoflagellate symbionts highlights evolutionary adaptations to a symbiotic lifestyle.</title>
        <authorList>
            <person name="Aranda M."/>
            <person name="Li Y."/>
            <person name="Liew Y.J."/>
            <person name="Baumgarten S."/>
            <person name="Simakov O."/>
            <person name="Wilson M."/>
            <person name="Piel J."/>
            <person name="Ashoor H."/>
            <person name="Bougouffa S."/>
            <person name="Bajic V.B."/>
            <person name="Ryu T."/>
            <person name="Ravasi T."/>
            <person name="Bayer T."/>
            <person name="Micklem G."/>
            <person name="Kim H."/>
            <person name="Bhak J."/>
            <person name="Lajeunesse T.C."/>
            <person name="Voolstra C.R."/>
        </authorList>
    </citation>
    <scope>NUCLEOTIDE SEQUENCE [LARGE SCALE GENOMIC DNA]</scope>
    <source>
        <strain evidence="4 5">CCMP2467</strain>
    </source>
</reference>
<organism evidence="4 5">
    <name type="scientific">Symbiodinium microadriaticum</name>
    <name type="common">Dinoflagellate</name>
    <name type="synonym">Zooxanthella microadriatica</name>
    <dbReference type="NCBI Taxonomy" id="2951"/>
    <lineage>
        <taxon>Eukaryota</taxon>
        <taxon>Sar</taxon>
        <taxon>Alveolata</taxon>
        <taxon>Dinophyceae</taxon>
        <taxon>Suessiales</taxon>
        <taxon>Symbiodiniaceae</taxon>
        <taxon>Symbiodinium</taxon>
    </lineage>
</organism>
<protein>
    <recommendedName>
        <fullName evidence="6">AAA+ ATPase domain-containing protein</fullName>
    </recommendedName>
</protein>
<accession>A0A1Q9D5C4</accession>
<feature type="signal peptide" evidence="3">
    <location>
        <begin position="1"/>
        <end position="18"/>
    </location>
</feature>
<keyword evidence="3" id="KW-0732">Signal</keyword>
<feature type="compositionally biased region" description="Low complexity" evidence="1">
    <location>
        <begin position="247"/>
        <end position="258"/>
    </location>
</feature>
<dbReference type="OrthoDB" id="419923at2759"/>
<proteinExistence type="predicted"/>
<evidence type="ECO:0008006" key="6">
    <source>
        <dbReference type="Google" id="ProtNLM"/>
    </source>
</evidence>
<name>A0A1Q9D5C4_SYMMI</name>
<evidence type="ECO:0000256" key="2">
    <source>
        <dbReference type="SAM" id="Phobius"/>
    </source>
</evidence>
<comment type="caution">
    <text evidence="4">The sequence shown here is derived from an EMBL/GenBank/DDBJ whole genome shotgun (WGS) entry which is preliminary data.</text>
</comment>
<evidence type="ECO:0000313" key="4">
    <source>
        <dbReference type="EMBL" id="OLP90385.1"/>
    </source>
</evidence>
<gene>
    <name evidence="4" type="ORF">AK812_SmicGene28043</name>
</gene>
<sequence>MNFHALALPILNVASCRAALVSQRPCILAFVLFLMAGMLVSGVVSIEDGAAHLRLVPTNPTTPPPATPTATRVPWPTSNTRNDEEIYEAIKDGKAAIHSTREPMTKKELQVSMNNIQRGLKLKGGAGGGWSVEADLKLLRLLASSKKAYAKGNHAKAIKDVDKVLAIEDKQDDDDTQFGDTLAMENTNLDDPTGLPSIAGGSIDEHVPEDIDHNMLDEAVFDKDGAENIDQTNPGEEAMDIDARANSSSSSSGSSSSSTHKSTLRRRVRDLEGMLEDVTQVRMLAQPDIFTKDSADHCSIPEFLAGVCRSLDTKAVKSASVIVDAHIGISECGSANTVGKHVAGGGLSELPLPLRFPTIPPETSKVDIIIQNMGDGCWNVLKVIYLERSISSTAALSMCSGKPFVPVFRPGPHAVKKAIQWALARVRGHHVHWHRLEDKSSDTLLKSSSNLWSPENDELAEGIRYINSFAPDCDALNEQTYWILTNIKPDSGTPLAGWPEIKVRNMCQNKSRGVSGSVPKNEFPLTTASLNVAFAENILPLVYPLLLSAAIIMVGNPGVGKTPAIITMAMAIGRYHVRRLGLHGVKPGWRRGKSLDNFRQRSPQIQEALFLDDPSGRRLDMADLKSFVTTDEDGTVSGRYNDARLTRNQFRALASNDTGDEPQGVLPSDTTLDPEAFIKLLGPLFADAHRKDILAVLKRCSTFVFTDSALYVRLPSERPDAIVHRITKGDIHKDMLAEKDKHLYNTYKNGLTVYGASHAAEIEQEQAMIDERAEYLARFPNVKNYVQDCNNALQTWLRPVRVLPDSPDSPPQNGEQAAGDLRLSLYIGTGPKANRVDRASFVIPDSSVSKARRIRGKSPVPETALLGMATSASSMSLRPDEQETLVPEIEPDEEVLAVAMGKQITKKKPSCLFPFAKKGKTRFLLKDNLTKTPTSNKVQSEKWRKTPYVKNPIKIRVDRLKWKRNLKDFIGVDEDATVKLLTEDGLLPDWTRMKCPFCNLGAVSGLQSRGRLTPRYRCRRKACQKFILPQHLHPIFTSNMGSEGHPLAIQASALLLRLAGIPLSSIHIVLGINHKALESMEKKLATTRKCFVDAEQARMVLGNGKSTKWTEVEADEAVFDKCLIAAEDAHNPNKTMKWEQWLGMVPRGKPSSLVLFRLRSLTTHKRAPGPGAVRKEDWVKIASKWLKDRSIILHTDSARSYRTKIRGVVHDAVVHQKKKVLRGGKKVWKPPTFVRLAKHKLPNGRKITVKAGTQVIDRAWRFLKERVKINQNTKTGSHQLTAKIRAAQYEYWQRGKDMWASTGTLLTWYMGNITSRHKEA</sequence>
<evidence type="ECO:0000313" key="5">
    <source>
        <dbReference type="Proteomes" id="UP000186817"/>
    </source>
</evidence>
<keyword evidence="5" id="KW-1185">Reference proteome</keyword>
<feature type="transmembrane region" description="Helical" evidence="2">
    <location>
        <begin position="28"/>
        <end position="46"/>
    </location>
</feature>
<evidence type="ECO:0000256" key="3">
    <source>
        <dbReference type="SAM" id="SignalP"/>
    </source>
</evidence>
<feature type="region of interest" description="Disordered" evidence="1">
    <location>
        <begin position="226"/>
        <end position="267"/>
    </location>
</feature>
<feature type="region of interest" description="Disordered" evidence="1">
    <location>
        <begin position="57"/>
        <end position="79"/>
    </location>
</feature>
<evidence type="ECO:0000256" key="1">
    <source>
        <dbReference type="SAM" id="MobiDB-lite"/>
    </source>
</evidence>
<feature type="chain" id="PRO_5012480648" description="AAA+ ATPase domain-containing protein" evidence="3">
    <location>
        <begin position="19"/>
        <end position="1320"/>
    </location>
</feature>
<keyword evidence="2" id="KW-1133">Transmembrane helix</keyword>
<keyword evidence="2" id="KW-0472">Membrane</keyword>
<feature type="compositionally biased region" description="Low complexity" evidence="1">
    <location>
        <begin position="68"/>
        <end position="77"/>
    </location>
</feature>
<keyword evidence="2" id="KW-0812">Transmembrane</keyword>